<dbReference type="Pfam" id="PF00668">
    <property type="entry name" value="Condensation"/>
    <property type="match status" value="2"/>
</dbReference>
<protein>
    <recommendedName>
        <fullName evidence="1">oleoyl-[acyl-carrier-protein] hydrolase</fullName>
        <ecNumber evidence="1">3.1.2.14</ecNumber>
    </recommendedName>
</protein>
<dbReference type="PROSITE" id="PS00455">
    <property type="entry name" value="AMP_BINDING"/>
    <property type="match status" value="1"/>
</dbReference>
<sequence length="1362" mass="155089">MNEMIARSNVDFSQLSKGKMKHSLFDCLFVYENYPSLEGKVEQKETFLEFEEKYGIGKHDYPLAVVAYETVRSECVTFVVNYAGELFEDDTIDDLLDVAHELLAQIGKDDVTTMAQMNVLPRKQLNQMNGWNNTSRDFIELNKHTTLHKLFEEEAEKSCDKIAVVYEDVQLTYRELNEKANQLAHYLRSMCDIQPDDLIALFLDKSELMIVSILGVWKSGAAYVPIGPSYPDKRIQFILQDTKAKIVIANKKYMARLHSCAIIKIEIDSIYVTLAGNSNSENPQPIASSDNLAYVIYTSGSTGKPKGVMIEHLGVINLKIVVTDLFQLKSKAESVSTLINYVFDPFVNHMTYALLNSQMFVILNDEMYGDKPRLYQYLNKNKVTFISGTPSVLQEFEFEQLNDIHTIEVGGEAFHETIYKKIRKKFNGLIINRYGPTETTIASHERFYYLGEKRVNQTIGKQIANTSSYVLDKKLNQLPIGAIGELYIGGIGVARGYLNRPELTAERFLPNPFQTDEEKQQGKNARIYKTGDLVRWLRNGELEYLGRNDFQVKIRGLRIELGEIEAVLSSYQGVNRSVVLAKDHKKQNTGTSSTNYLVGYYVSDNDIDESDLKLFMQIKLPDYMIPNRLMRIDKIPVTINGKLDAKALPDIDFSADESNYCTPRNELEVKLCEIWSDILGIEKVGITDDFFRLGGDSIGSLRIVGRIEMDLDLHVSVKDVFECRTIESFCQNVFKKNCNEKIRKLCDIHCYEQEVSNGEVPLLPIQEWFFMKYSTGMSHWNQAFLIETPILDQDRLEDSLIKLIDYHDAFKLRFKRVGDVKYFQYYDDSVNFPGILPFNHLDVSSLGQSENSVILLRDILTKWQSQFDIEKGPLWAIGYLNGFAEGRAQVWFAMHHLIVDTVSWRIICDDLRRLYDGSSNLGKKGSSYGEWSRCVQSYGTRKSMTEDVYWRNLVRNVCCFNDNLSKHNGASASRLATNATSITLNTRQTCSLLRDCPHAYGSNINGLLLTAFGYALKELTGDRINYVTLEGHGREDIGDDNMDISRTVGWFTTMYPVLLEIDDDLMRSIMNIKAHLIQVPNKGIGYGTIIGYKDQDLPRVSFNYLGQFEAASSTRASNSGKDRRWYLTDGIVGDERAETAFGDDVVAVNGLCMKGQIRFNITSRLTSDRTTQLANSFKSKLEDIIRNCFSAKSPIEIDYSNDFEQPFVLLNADSDNILFILPPGDGGAESYFNNIVPHLSSYKLVIFNNYYYNLKEKNMEKGVSFEALARLYIKYIKLIQLNGPYNFLGWSFGGVLSFEIARQLNNAGDPVANILMIDSYFNMSKAYLEIGKMNSVDEVNQINYSYLPQIDNEAFALNIANM</sequence>
<dbReference type="GO" id="GO:0043041">
    <property type="term" value="P:amino acid activation for nonribosomal peptide biosynthetic process"/>
    <property type="evidence" value="ECO:0007669"/>
    <property type="project" value="TreeGrafter"/>
</dbReference>
<dbReference type="EMBL" id="CAJNYD010004676">
    <property type="protein sequence ID" value="CAF3621959.1"/>
    <property type="molecule type" value="Genomic_DNA"/>
</dbReference>
<dbReference type="GO" id="GO:0044550">
    <property type="term" value="P:secondary metabolite biosynthetic process"/>
    <property type="evidence" value="ECO:0007669"/>
    <property type="project" value="TreeGrafter"/>
</dbReference>
<dbReference type="EC" id="3.1.2.14" evidence="1"/>
<accession>A0A818PC40</accession>
<dbReference type="FunFam" id="3.40.50.980:FF:000001">
    <property type="entry name" value="Non-ribosomal peptide synthetase"/>
    <property type="match status" value="1"/>
</dbReference>
<dbReference type="PROSITE" id="PS50075">
    <property type="entry name" value="CARRIER"/>
    <property type="match status" value="1"/>
</dbReference>
<dbReference type="Gene3D" id="1.10.1200.10">
    <property type="entry name" value="ACP-like"/>
    <property type="match status" value="1"/>
</dbReference>
<dbReference type="Pfam" id="PF00550">
    <property type="entry name" value="PP-binding"/>
    <property type="match status" value="1"/>
</dbReference>
<dbReference type="PANTHER" id="PTHR45527">
    <property type="entry name" value="NONRIBOSOMAL PEPTIDE SYNTHETASE"/>
    <property type="match status" value="1"/>
</dbReference>
<dbReference type="GO" id="GO:0016297">
    <property type="term" value="F:fatty acyl-[ACP] hydrolase activity"/>
    <property type="evidence" value="ECO:0007669"/>
    <property type="project" value="UniProtKB-EC"/>
</dbReference>
<dbReference type="Pfam" id="PF00975">
    <property type="entry name" value="Thioesterase"/>
    <property type="match status" value="1"/>
</dbReference>
<dbReference type="InterPro" id="IPR010071">
    <property type="entry name" value="AA_adenyl_dom"/>
</dbReference>
<dbReference type="Pfam" id="PF00501">
    <property type="entry name" value="AMP-binding"/>
    <property type="match status" value="1"/>
</dbReference>
<gene>
    <name evidence="5" type="ORF">LUA448_LOCUS31473</name>
</gene>
<dbReference type="InterPro" id="IPR036736">
    <property type="entry name" value="ACP-like_sf"/>
</dbReference>
<dbReference type="Gene3D" id="3.40.50.980">
    <property type="match status" value="2"/>
</dbReference>
<keyword evidence="2" id="KW-0596">Phosphopantetheine</keyword>
<evidence type="ECO:0000259" key="4">
    <source>
        <dbReference type="PROSITE" id="PS50075"/>
    </source>
</evidence>
<dbReference type="GO" id="GO:0005737">
    <property type="term" value="C:cytoplasm"/>
    <property type="evidence" value="ECO:0007669"/>
    <property type="project" value="TreeGrafter"/>
</dbReference>
<evidence type="ECO:0000313" key="5">
    <source>
        <dbReference type="EMBL" id="CAF3621959.1"/>
    </source>
</evidence>
<evidence type="ECO:0000313" key="6">
    <source>
        <dbReference type="Proteomes" id="UP000663833"/>
    </source>
</evidence>
<evidence type="ECO:0000256" key="3">
    <source>
        <dbReference type="ARBA" id="ARBA00022553"/>
    </source>
</evidence>
<dbReference type="Proteomes" id="UP000663833">
    <property type="component" value="Unassembled WGS sequence"/>
</dbReference>
<feature type="non-terminal residue" evidence="5">
    <location>
        <position position="1362"/>
    </location>
</feature>
<name>A0A818PC40_9BILA</name>
<dbReference type="SUPFAM" id="SSF47336">
    <property type="entry name" value="ACP-like"/>
    <property type="match status" value="1"/>
</dbReference>
<dbReference type="Gene3D" id="2.30.38.10">
    <property type="entry name" value="Luciferase, Domain 3"/>
    <property type="match status" value="1"/>
</dbReference>
<dbReference type="InterPro" id="IPR001031">
    <property type="entry name" value="Thioesterase"/>
</dbReference>
<dbReference type="PROSITE" id="PS00012">
    <property type="entry name" value="PHOSPHOPANTETHEINE"/>
    <property type="match status" value="1"/>
</dbReference>
<dbReference type="GO" id="GO:0031177">
    <property type="term" value="F:phosphopantetheine binding"/>
    <property type="evidence" value="ECO:0007669"/>
    <property type="project" value="TreeGrafter"/>
</dbReference>
<dbReference type="InterPro" id="IPR000873">
    <property type="entry name" value="AMP-dep_synth/lig_dom"/>
</dbReference>
<keyword evidence="3" id="KW-0597">Phosphoprotein</keyword>
<dbReference type="SUPFAM" id="SSF56801">
    <property type="entry name" value="Acetyl-CoA synthetase-like"/>
    <property type="match status" value="1"/>
</dbReference>
<dbReference type="Gene3D" id="3.30.300.30">
    <property type="match status" value="1"/>
</dbReference>
<comment type="caution">
    <text evidence="5">The sequence shown here is derived from an EMBL/GenBank/DDBJ whole genome shotgun (WGS) entry which is preliminary data.</text>
</comment>
<dbReference type="PANTHER" id="PTHR45527:SF1">
    <property type="entry name" value="FATTY ACID SYNTHASE"/>
    <property type="match status" value="1"/>
</dbReference>
<dbReference type="InterPro" id="IPR006162">
    <property type="entry name" value="Ppantetheine_attach_site"/>
</dbReference>
<proteinExistence type="predicted"/>
<evidence type="ECO:0000256" key="2">
    <source>
        <dbReference type="ARBA" id="ARBA00022450"/>
    </source>
</evidence>
<dbReference type="Gene3D" id="3.40.50.1820">
    <property type="entry name" value="alpha/beta hydrolase"/>
    <property type="match status" value="1"/>
</dbReference>
<dbReference type="SUPFAM" id="SSF53474">
    <property type="entry name" value="alpha/beta-Hydrolases"/>
    <property type="match status" value="1"/>
</dbReference>
<dbReference type="InterPro" id="IPR029058">
    <property type="entry name" value="AB_hydrolase_fold"/>
</dbReference>
<evidence type="ECO:0000256" key="1">
    <source>
        <dbReference type="ARBA" id="ARBA00012480"/>
    </source>
</evidence>
<dbReference type="PRINTS" id="PR00154">
    <property type="entry name" value="AMPBINDING"/>
</dbReference>
<dbReference type="InterPro" id="IPR023213">
    <property type="entry name" value="CAT-like_dom_sf"/>
</dbReference>
<dbReference type="FunFam" id="2.30.38.10:FF:000001">
    <property type="entry name" value="Non-ribosomal peptide synthetase PvdI"/>
    <property type="match status" value="1"/>
</dbReference>
<dbReference type="FunFam" id="1.10.1200.10:FF:000005">
    <property type="entry name" value="Nonribosomal peptide synthetase 1"/>
    <property type="match status" value="1"/>
</dbReference>
<reference evidence="5" key="1">
    <citation type="submission" date="2021-02" db="EMBL/GenBank/DDBJ databases">
        <authorList>
            <person name="Nowell W R."/>
        </authorList>
    </citation>
    <scope>NUCLEOTIDE SEQUENCE</scope>
</reference>
<dbReference type="InterPro" id="IPR020459">
    <property type="entry name" value="AMP-binding"/>
</dbReference>
<organism evidence="5 6">
    <name type="scientific">Rotaria socialis</name>
    <dbReference type="NCBI Taxonomy" id="392032"/>
    <lineage>
        <taxon>Eukaryota</taxon>
        <taxon>Metazoa</taxon>
        <taxon>Spiralia</taxon>
        <taxon>Gnathifera</taxon>
        <taxon>Rotifera</taxon>
        <taxon>Eurotatoria</taxon>
        <taxon>Bdelloidea</taxon>
        <taxon>Philodinida</taxon>
        <taxon>Philodinidae</taxon>
        <taxon>Rotaria</taxon>
    </lineage>
</organism>
<dbReference type="NCBIfam" id="TIGR01733">
    <property type="entry name" value="AA-adenyl-dom"/>
    <property type="match status" value="1"/>
</dbReference>
<dbReference type="Gene3D" id="3.30.559.30">
    <property type="entry name" value="Nonribosomal peptide synthetase, condensation domain"/>
    <property type="match status" value="2"/>
</dbReference>
<dbReference type="InterPro" id="IPR001242">
    <property type="entry name" value="Condensation_dom"/>
</dbReference>
<dbReference type="InterPro" id="IPR045851">
    <property type="entry name" value="AMP-bd_C_sf"/>
</dbReference>
<dbReference type="SUPFAM" id="SSF52777">
    <property type="entry name" value="CoA-dependent acyltransferases"/>
    <property type="match status" value="3"/>
</dbReference>
<feature type="domain" description="Carrier" evidence="4">
    <location>
        <begin position="662"/>
        <end position="737"/>
    </location>
</feature>
<dbReference type="InterPro" id="IPR009081">
    <property type="entry name" value="PP-bd_ACP"/>
</dbReference>
<dbReference type="Gene3D" id="3.30.559.10">
    <property type="entry name" value="Chloramphenicol acetyltransferase-like domain"/>
    <property type="match status" value="1"/>
</dbReference>
<dbReference type="InterPro" id="IPR020845">
    <property type="entry name" value="AMP-binding_CS"/>
</dbReference>